<gene>
    <name evidence="6" type="ORF">BJ508DRAFT_238401</name>
</gene>
<dbReference type="GO" id="GO:0004497">
    <property type="term" value="F:monooxygenase activity"/>
    <property type="evidence" value="ECO:0007669"/>
    <property type="project" value="InterPro"/>
</dbReference>
<evidence type="ECO:0000256" key="3">
    <source>
        <dbReference type="ARBA" id="ARBA00022723"/>
    </source>
</evidence>
<dbReference type="InterPro" id="IPR036396">
    <property type="entry name" value="Cyt_P450_sf"/>
</dbReference>
<evidence type="ECO:0000313" key="7">
    <source>
        <dbReference type="Proteomes" id="UP000275078"/>
    </source>
</evidence>
<dbReference type="PRINTS" id="PR00465">
    <property type="entry name" value="EP450IV"/>
</dbReference>
<dbReference type="InterPro" id="IPR050121">
    <property type="entry name" value="Cytochrome_P450_monoxygenase"/>
</dbReference>
<evidence type="ECO:0000256" key="1">
    <source>
        <dbReference type="ARBA" id="ARBA00001971"/>
    </source>
</evidence>
<protein>
    <submittedName>
        <fullName evidence="6">Cytochrome P450</fullName>
    </submittedName>
</protein>
<dbReference type="PRINTS" id="PR00385">
    <property type="entry name" value="P450"/>
</dbReference>
<evidence type="ECO:0000256" key="5">
    <source>
        <dbReference type="PIRSR" id="PIRSR602403-1"/>
    </source>
</evidence>
<dbReference type="EMBL" id="ML119674">
    <property type="protein sequence ID" value="RPA82090.1"/>
    <property type="molecule type" value="Genomic_DNA"/>
</dbReference>
<keyword evidence="5" id="KW-0349">Heme</keyword>
<dbReference type="OrthoDB" id="1470350at2759"/>
<dbReference type="Gene3D" id="1.10.630.10">
    <property type="entry name" value="Cytochrome P450"/>
    <property type="match status" value="1"/>
</dbReference>
<dbReference type="InterPro" id="IPR001128">
    <property type="entry name" value="Cyt_P450"/>
</dbReference>
<dbReference type="GO" id="GO:0020037">
    <property type="term" value="F:heme binding"/>
    <property type="evidence" value="ECO:0007669"/>
    <property type="project" value="InterPro"/>
</dbReference>
<dbReference type="SUPFAM" id="SSF48264">
    <property type="entry name" value="Cytochrome P450"/>
    <property type="match status" value="1"/>
</dbReference>
<comment type="similarity">
    <text evidence="2">Belongs to the cytochrome P450 family.</text>
</comment>
<name>A0A3N4ID75_ASCIM</name>
<dbReference type="InterPro" id="IPR002403">
    <property type="entry name" value="Cyt_P450_E_grp-IV"/>
</dbReference>
<dbReference type="AlphaFoldDB" id="A0A3N4ID75"/>
<dbReference type="CDD" id="cd11070">
    <property type="entry name" value="CYP56-like"/>
    <property type="match status" value="1"/>
</dbReference>
<dbReference type="PANTHER" id="PTHR24305">
    <property type="entry name" value="CYTOCHROME P450"/>
    <property type="match status" value="1"/>
</dbReference>
<feature type="binding site" description="axial binding residue" evidence="5">
    <location>
        <position position="516"/>
    </location>
    <ligand>
        <name>heme</name>
        <dbReference type="ChEBI" id="CHEBI:30413"/>
    </ligand>
    <ligandPart>
        <name>Fe</name>
        <dbReference type="ChEBI" id="CHEBI:18248"/>
    </ligandPart>
</feature>
<proteinExistence type="inferred from homology"/>
<keyword evidence="7" id="KW-1185">Reference proteome</keyword>
<comment type="cofactor">
    <cofactor evidence="1 5">
        <name>heme</name>
        <dbReference type="ChEBI" id="CHEBI:30413"/>
    </cofactor>
</comment>
<keyword evidence="4 5" id="KW-0408">Iron</keyword>
<keyword evidence="3 5" id="KW-0479">Metal-binding</keyword>
<dbReference type="GO" id="GO:0005506">
    <property type="term" value="F:iron ion binding"/>
    <property type="evidence" value="ECO:0007669"/>
    <property type="project" value="InterPro"/>
</dbReference>
<dbReference type="STRING" id="1160509.A0A3N4ID75"/>
<evidence type="ECO:0000256" key="4">
    <source>
        <dbReference type="ARBA" id="ARBA00023004"/>
    </source>
</evidence>
<dbReference type="Proteomes" id="UP000275078">
    <property type="component" value="Unassembled WGS sequence"/>
</dbReference>
<evidence type="ECO:0000313" key="6">
    <source>
        <dbReference type="EMBL" id="RPA82090.1"/>
    </source>
</evidence>
<reference evidence="6 7" key="1">
    <citation type="journal article" date="2018" name="Nat. Ecol. Evol.">
        <title>Pezizomycetes genomes reveal the molecular basis of ectomycorrhizal truffle lifestyle.</title>
        <authorList>
            <person name="Murat C."/>
            <person name="Payen T."/>
            <person name="Noel B."/>
            <person name="Kuo A."/>
            <person name="Morin E."/>
            <person name="Chen J."/>
            <person name="Kohler A."/>
            <person name="Krizsan K."/>
            <person name="Balestrini R."/>
            <person name="Da Silva C."/>
            <person name="Montanini B."/>
            <person name="Hainaut M."/>
            <person name="Levati E."/>
            <person name="Barry K.W."/>
            <person name="Belfiori B."/>
            <person name="Cichocki N."/>
            <person name="Clum A."/>
            <person name="Dockter R.B."/>
            <person name="Fauchery L."/>
            <person name="Guy J."/>
            <person name="Iotti M."/>
            <person name="Le Tacon F."/>
            <person name="Lindquist E.A."/>
            <person name="Lipzen A."/>
            <person name="Malagnac F."/>
            <person name="Mello A."/>
            <person name="Molinier V."/>
            <person name="Miyauchi S."/>
            <person name="Poulain J."/>
            <person name="Riccioni C."/>
            <person name="Rubini A."/>
            <person name="Sitrit Y."/>
            <person name="Splivallo R."/>
            <person name="Traeger S."/>
            <person name="Wang M."/>
            <person name="Zifcakova L."/>
            <person name="Wipf D."/>
            <person name="Zambonelli A."/>
            <person name="Paolocci F."/>
            <person name="Nowrousian M."/>
            <person name="Ottonello S."/>
            <person name="Baldrian P."/>
            <person name="Spatafora J.W."/>
            <person name="Henrissat B."/>
            <person name="Nagy L.G."/>
            <person name="Aury J.M."/>
            <person name="Wincker P."/>
            <person name="Grigoriev I.V."/>
            <person name="Bonfante P."/>
            <person name="Martin F.M."/>
        </authorList>
    </citation>
    <scope>NUCLEOTIDE SEQUENCE [LARGE SCALE GENOMIC DNA]</scope>
    <source>
        <strain evidence="6 7">RN42</strain>
    </source>
</reference>
<dbReference type="PANTHER" id="PTHR24305:SF166">
    <property type="entry name" value="CYTOCHROME P450 12A4, MITOCHONDRIAL-RELATED"/>
    <property type="match status" value="1"/>
</dbReference>
<dbReference type="GO" id="GO:0016705">
    <property type="term" value="F:oxidoreductase activity, acting on paired donors, with incorporation or reduction of molecular oxygen"/>
    <property type="evidence" value="ECO:0007669"/>
    <property type="project" value="InterPro"/>
</dbReference>
<organism evidence="6 7">
    <name type="scientific">Ascobolus immersus RN42</name>
    <dbReference type="NCBI Taxonomy" id="1160509"/>
    <lineage>
        <taxon>Eukaryota</taxon>
        <taxon>Fungi</taxon>
        <taxon>Dikarya</taxon>
        <taxon>Ascomycota</taxon>
        <taxon>Pezizomycotina</taxon>
        <taxon>Pezizomycetes</taxon>
        <taxon>Pezizales</taxon>
        <taxon>Ascobolaceae</taxon>
        <taxon>Ascobolus</taxon>
    </lineage>
</organism>
<evidence type="ECO:0000256" key="2">
    <source>
        <dbReference type="ARBA" id="ARBA00010617"/>
    </source>
</evidence>
<accession>A0A3N4ID75</accession>
<sequence>MFHLSVLQLMGTLFAIYIGKNVLDLYRNVQEIKKTGIPYFIAPVCPHRMLYRYSSLFWGPWVENIPGFSFVRYTRHNWNWIRKWEPFEKHGEIFACVSPGATQLFVGDPVAMWDMANKRVEFPKDIGLYKAIDVYGKNVVTTEGKEWRLHRKITAPPFSEKNNSHVFYESLRQAHEAAKYWTAPKNQKDLGAKKPVNTVSTFTDDFMRISLQVIAKAGFSKSLQWPSADGSIKGEVAEGSHMMTFQGSLGMVLHKIIWYIATPKWLLRNSPFKFQQDVYTAVNEWREYMLEIYREKKQRLDKEGPDALLHGGDLMDSLVPREVPEGTPFADGKKDGLTLPEILGNTYVFMLAGHETTAHTMHYTLIFLALNPQYQRKIQAELDALYPDPNTELNYERDYPALADGWVHAALNETLRLYQPVIHIPKTSYEPHLLKTRERGDIMIPPNWNIEISTMGAHRNPRYWSPHTDAYMPERWFSSKEAEDVSTWRPTDKDEKRLKKPVNGSFMPFSEGFRACLGKKFAQVEMVAVMAEFLRNYSVELAVDERKESWEQVAERTKKDFDQCFITITLSLTNTIPLSIVRRGEERFAGKVGSL</sequence>
<dbReference type="Pfam" id="PF00067">
    <property type="entry name" value="p450"/>
    <property type="match status" value="1"/>
</dbReference>